<sequence length="600" mass="67622">MPAKYAHAKKKLKSHQQQQQGQQGQRKSSGKASSLSQFNAQAHRNPNPHLDRSITQAITAVSELERAISKILLLRYEQDIGRLYSTRLHNVALLYLPKLLLDCVDHASPGWAAVNADCEEIKDFFRSAIAMDMRQAGERVATKSVLWSYTALRHFALSNNVHVCQKRGLHSLRLLPHFPALNAHRLELEAMPHASFAKPAHLPPMDESLELIEADLTRRKSKNGPAWDDWQTKVRIGYERLVDSLWRVAKEFDVRGYGIVLREKLTTKWCDCGCSTDHLGEVCERTVREEEGSGVRSGKEREWDGRGSGVFGWQTDEEEDIWDMELDFGGLEPEECDEGLDPEMTIGELMEWRYFKAERAKELGNKCFRNSDYESAIKHYTNAYDIEPELPHYQLNLAAAHLKLSNWMAAEKACNLALTQHKSGKGYWRRAKARRMLGRTIEAVRDIRAVLKLQPGNAEALEELASLLPSESQRVNASNSNTPEPSDWRNIPQSSSSFALANKSMDRDDVGGGSGSGSGSGSNRLHSKPSAKLKSKAYVPPFALTELDTRKLKINALPLQVEMPVIGTRRGKGKVPSFDVKIETYSYPTWERCTVKLSTR</sequence>
<name>A0A0H2RIU2_9AGAM</name>
<evidence type="ECO:0000256" key="2">
    <source>
        <dbReference type="PROSITE-ProRule" id="PRU00339"/>
    </source>
</evidence>
<dbReference type="STRING" id="27342.A0A0H2RIU2"/>
<keyword evidence="1 2" id="KW-0802">TPR repeat</keyword>
<dbReference type="PANTHER" id="PTHR46423:SF1">
    <property type="entry name" value="RNA POLYMERASE II-ASSOCIATED PROTEIN 3"/>
    <property type="match status" value="1"/>
</dbReference>
<dbReference type="EMBL" id="KQ085997">
    <property type="protein sequence ID" value="KLO11547.1"/>
    <property type="molecule type" value="Genomic_DNA"/>
</dbReference>
<dbReference type="InterPro" id="IPR011990">
    <property type="entry name" value="TPR-like_helical_dom_sf"/>
</dbReference>
<evidence type="ECO:0000313" key="4">
    <source>
        <dbReference type="EMBL" id="KLO11547.1"/>
    </source>
</evidence>
<keyword evidence="5" id="KW-1185">Reference proteome</keyword>
<feature type="region of interest" description="Disordered" evidence="3">
    <location>
        <begin position="1"/>
        <end position="51"/>
    </location>
</feature>
<dbReference type="InterPro" id="IPR051966">
    <property type="entry name" value="RPAP3"/>
</dbReference>
<protein>
    <recommendedName>
        <fullName evidence="6">TPR-like protein</fullName>
    </recommendedName>
</protein>
<dbReference type="GO" id="GO:0101031">
    <property type="term" value="C:protein folding chaperone complex"/>
    <property type="evidence" value="ECO:0007669"/>
    <property type="project" value="TreeGrafter"/>
</dbReference>
<proteinExistence type="predicted"/>
<dbReference type="Proteomes" id="UP000053477">
    <property type="component" value="Unassembled WGS sequence"/>
</dbReference>
<evidence type="ECO:0000256" key="1">
    <source>
        <dbReference type="ARBA" id="ARBA00022803"/>
    </source>
</evidence>
<dbReference type="SMART" id="SM00028">
    <property type="entry name" value="TPR"/>
    <property type="match status" value="3"/>
</dbReference>
<feature type="compositionally biased region" description="Polar residues" evidence="3">
    <location>
        <begin position="35"/>
        <end position="44"/>
    </location>
</feature>
<feature type="repeat" description="TPR" evidence="2">
    <location>
        <begin position="357"/>
        <end position="390"/>
    </location>
</feature>
<feature type="compositionally biased region" description="Basic residues" evidence="3">
    <location>
        <begin position="1"/>
        <end position="14"/>
    </location>
</feature>
<feature type="region of interest" description="Disordered" evidence="3">
    <location>
        <begin position="470"/>
        <end position="532"/>
    </location>
</feature>
<dbReference type="PANTHER" id="PTHR46423">
    <property type="entry name" value="RNA POLYMERASE II-ASSOCIATED PROTEIN 3"/>
    <property type="match status" value="1"/>
</dbReference>
<accession>A0A0H2RIU2</accession>
<evidence type="ECO:0008006" key="6">
    <source>
        <dbReference type="Google" id="ProtNLM"/>
    </source>
</evidence>
<reference evidence="4 5" key="1">
    <citation type="submission" date="2015-04" db="EMBL/GenBank/DDBJ databases">
        <title>Complete genome sequence of Schizopora paradoxa KUC8140, a cosmopolitan wood degrader in East Asia.</title>
        <authorList>
            <consortium name="DOE Joint Genome Institute"/>
            <person name="Min B."/>
            <person name="Park H."/>
            <person name="Jang Y."/>
            <person name="Kim J.-J."/>
            <person name="Kim K.H."/>
            <person name="Pangilinan J."/>
            <person name="Lipzen A."/>
            <person name="Riley R."/>
            <person name="Grigoriev I.V."/>
            <person name="Spatafora J.W."/>
            <person name="Choi I.-G."/>
        </authorList>
    </citation>
    <scope>NUCLEOTIDE SEQUENCE [LARGE SCALE GENOMIC DNA]</scope>
    <source>
        <strain evidence="4 5">KUC8140</strain>
    </source>
</reference>
<dbReference type="InParanoid" id="A0A0H2RIU2"/>
<feature type="compositionally biased region" description="Polar residues" evidence="3">
    <location>
        <begin position="473"/>
        <end position="484"/>
    </location>
</feature>
<dbReference type="OrthoDB" id="420195at2759"/>
<dbReference type="Gene3D" id="1.25.40.10">
    <property type="entry name" value="Tetratricopeptide repeat domain"/>
    <property type="match status" value="1"/>
</dbReference>
<organism evidence="4 5">
    <name type="scientific">Schizopora paradoxa</name>
    <dbReference type="NCBI Taxonomy" id="27342"/>
    <lineage>
        <taxon>Eukaryota</taxon>
        <taxon>Fungi</taxon>
        <taxon>Dikarya</taxon>
        <taxon>Basidiomycota</taxon>
        <taxon>Agaricomycotina</taxon>
        <taxon>Agaricomycetes</taxon>
        <taxon>Hymenochaetales</taxon>
        <taxon>Schizoporaceae</taxon>
        <taxon>Schizopora</taxon>
    </lineage>
</organism>
<evidence type="ECO:0000313" key="5">
    <source>
        <dbReference type="Proteomes" id="UP000053477"/>
    </source>
</evidence>
<evidence type="ECO:0000256" key="3">
    <source>
        <dbReference type="SAM" id="MobiDB-lite"/>
    </source>
</evidence>
<feature type="compositionally biased region" description="Low complexity" evidence="3">
    <location>
        <begin position="15"/>
        <end position="34"/>
    </location>
</feature>
<dbReference type="PROSITE" id="PS50005">
    <property type="entry name" value="TPR"/>
    <property type="match status" value="1"/>
</dbReference>
<gene>
    <name evidence="4" type="ORF">SCHPADRAFT_929815</name>
</gene>
<dbReference type="AlphaFoldDB" id="A0A0H2RIU2"/>
<dbReference type="InterPro" id="IPR019734">
    <property type="entry name" value="TPR_rpt"/>
</dbReference>
<dbReference type="SUPFAM" id="SSF48452">
    <property type="entry name" value="TPR-like"/>
    <property type="match status" value="1"/>
</dbReference>
<feature type="compositionally biased region" description="Gly residues" evidence="3">
    <location>
        <begin position="511"/>
        <end position="520"/>
    </location>
</feature>